<dbReference type="SUPFAM" id="SSF52058">
    <property type="entry name" value="L domain-like"/>
    <property type="match status" value="1"/>
</dbReference>
<organism evidence="7 8">
    <name type="scientific">Datura stramonium</name>
    <name type="common">Jimsonweed</name>
    <name type="synonym">Common thornapple</name>
    <dbReference type="NCBI Taxonomy" id="4076"/>
    <lineage>
        <taxon>Eukaryota</taxon>
        <taxon>Viridiplantae</taxon>
        <taxon>Streptophyta</taxon>
        <taxon>Embryophyta</taxon>
        <taxon>Tracheophyta</taxon>
        <taxon>Spermatophyta</taxon>
        <taxon>Magnoliopsida</taxon>
        <taxon>eudicotyledons</taxon>
        <taxon>Gunneridae</taxon>
        <taxon>Pentapetalae</taxon>
        <taxon>asterids</taxon>
        <taxon>lamiids</taxon>
        <taxon>Solanales</taxon>
        <taxon>Solanaceae</taxon>
        <taxon>Solanoideae</taxon>
        <taxon>Datureae</taxon>
        <taxon>Datura</taxon>
    </lineage>
</organism>
<evidence type="ECO:0000313" key="8">
    <source>
        <dbReference type="Proteomes" id="UP000823775"/>
    </source>
</evidence>
<feature type="non-terminal residue" evidence="7">
    <location>
        <position position="1"/>
    </location>
</feature>
<dbReference type="InterPro" id="IPR032675">
    <property type="entry name" value="LRR_dom_sf"/>
</dbReference>
<name>A0ABS8Y790_DATST</name>
<dbReference type="Gene3D" id="3.80.10.10">
    <property type="entry name" value="Ribonuclease Inhibitor"/>
    <property type="match status" value="1"/>
</dbReference>
<evidence type="ECO:0000256" key="1">
    <source>
        <dbReference type="ARBA" id="ARBA00004479"/>
    </source>
</evidence>
<reference evidence="7 8" key="1">
    <citation type="journal article" date="2021" name="BMC Genomics">
        <title>Datura genome reveals duplications of psychoactive alkaloid biosynthetic genes and high mutation rate following tissue culture.</title>
        <authorList>
            <person name="Rajewski A."/>
            <person name="Carter-House D."/>
            <person name="Stajich J."/>
            <person name="Litt A."/>
        </authorList>
    </citation>
    <scope>NUCLEOTIDE SEQUENCE [LARGE SCALE GENOMIC DNA]</scope>
    <source>
        <strain evidence="7">AR-01</strain>
    </source>
</reference>
<proteinExistence type="predicted"/>
<dbReference type="PANTHER" id="PTHR48061">
    <property type="entry name" value="LEUCINE-RICH REPEAT RECEPTOR PROTEIN KINASE EMS1-LIKE-RELATED"/>
    <property type="match status" value="1"/>
</dbReference>
<keyword evidence="5" id="KW-0472">Membrane</keyword>
<dbReference type="Pfam" id="PF00560">
    <property type="entry name" value="LRR_1"/>
    <property type="match status" value="2"/>
</dbReference>
<sequence length="177" mass="19784">ENHLQSPIPNSLLNQSRLMFLNLSSNNFSDNIKFSMFSRSSILGTLDLSDNSFSWTNENRVKYSNLLGLYELDLSFNLLQGSLPIPPISVEYYFISHNNIGGEIPSTICNLQFLTILDFASNSLKGEIPSCLGNMSIVEVLDMRHNDLSGTIQTNFSFGSPLRSFNLRGNKLKGKIP</sequence>
<evidence type="ECO:0000256" key="6">
    <source>
        <dbReference type="ARBA" id="ARBA00023180"/>
    </source>
</evidence>
<evidence type="ECO:0000313" key="7">
    <source>
        <dbReference type="EMBL" id="MCE5167508.1"/>
    </source>
</evidence>
<evidence type="ECO:0000256" key="5">
    <source>
        <dbReference type="ARBA" id="ARBA00023136"/>
    </source>
</evidence>
<feature type="non-terminal residue" evidence="7">
    <location>
        <position position="177"/>
    </location>
</feature>
<evidence type="ECO:0000256" key="3">
    <source>
        <dbReference type="ARBA" id="ARBA00022729"/>
    </source>
</evidence>
<dbReference type="Proteomes" id="UP000823775">
    <property type="component" value="Unassembled WGS sequence"/>
</dbReference>
<dbReference type="EMBL" id="JACEIK010136731">
    <property type="protein sequence ID" value="MCE5167508.1"/>
    <property type="molecule type" value="Genomic_DNA"/>
</dbReference>
<dbReference type="PANTHER" id="PTHR48061:SF10">
    <property type="entry name" value="LEUCINE-RICH REPEAT-CONTAINING N-TERMINAL PLANT-TYPE DOMAIN-CONTAINING PROTEIN"/>
    <property type="match status" value="1"/>
</dbReference>
<keyword evidence="3" id="KW-0732">Signal</keyword>
<evidence type="ECO:0000256" key="2">
    <source>
        <dbReference type="ARBA" id="ARBA00022692"/>
    </source>
</evidence>
<keyword evidence="6" id="KW-0325">Glycoprotein</keyword>
<keyword evidence="4" id="KW-1133">Transmembrane helix</keyword>
<gene>
    <name evidence="7" type="ORF">HAX54_007175</name>
</gene>
<dbReference type="InterPro" id="IPR046956">
    <property type="entry name" value="RLP23-like"/>
</dbReference>
<comment type="subcellular location">
    <subcellularLocation>
        <location evidence="1">Membrane</location>
        <topology evidence="1">Single-pass type I membrane protein</topology>
    </subcellularLocation>
</comment>
<keyword evidence="2" id="KW-0812">Transmembrane</keyword>
<evidence type="ECO:0000256" key="4">
    <source>
        <dbReference type="ARBA" id="ARBA00022989"/>
    </source>
</evidence>
<comment type="caution">
    <text evidence="7">The sequence shown here is derived from an EMBL/GenBank/DDBJ whole genome shotgun (WGS) entry which is preliminary data.</text>
</comment>
<accession>A0ABS8Y790</accession>
<dbReference type="InterPro" id="IPR001611">
    <property type="entry name" value="Leu-rich_rpt"/>
</dbReference>
<keyword evidence="8" id="KW-1185">Reference proteome</keyword>
<protein>
    <submittedName>
        <fullName evidence="7">Uncharacterized protein</fullName>
    </submittedName>
</protein>